<dbReference type="GO" id="GO:0008478">
    <property type="term" value="F:pyridoxal kinase activity"/>
    <property type="evidence" value="ECO:0007669"/>
    <property type="project" value="UniProtKB-EC"/>
</dbReference>
<sequence>MKILSLSSSVAHGHVGNSALTLPLQRLGFEVTTVNTVQFSNHPGHGVFGGDVFAAEHVARIIDGLDHAGFLTGHDGIVSGYLGDAANGAALLRAVNANPGAVFLCDPVMGDQGRSYVRPGIAQVLAGPILDAAQIVTPNLFELESLSGLPVASLDQTITAARSVLARGPRLVVVTSLEVADGMACAGVTADGAWLVTTPRLDFAQPLNGAGDLLAGLLLAESLTHAGAPDLLAAAVSRLFAVLDITHRLGQRELALVAAQDAVVSPPQWFGSQPY</sequence>
<dbReference type="EC" id="2.7.1.35" evidence="1"/>
<evidence type="ECO:0000256" key="3">
    <source>
        <dbReference type="ARBA" id="ARBA00022741"/>
    </source>
</evidence>
<evidence type="ECO:0000259" key="6">
    <source>
        <dbReference type="Pfam" id="PF08543"/>
    </source>
</evidence>
<evidence type="ECO:0000256" key="4">
    <source>
        <dbReference type="ARBA" id="ARBA00022777"/>
    </source>
</evidence>
<dbReference type="InterPro" id="IPR004625">
    <property type="entry name" value="PyrdxlKinase"/>
</dbReference>
<dbReference type="HOGENOM" id="CLU_046496_3_1_5"/>
<dbReference type="Pfam" id="PF08543">
    <property type="entry name" value="Phos_pyr_kin"/>
    <property type="match status" value="1"/>
</dbReference>
<dbReference type="AlphaFoldDB" id="V6F1W1"/>
<dbReference type="GO" id="GO:0009443">
    <property type="term" value="P:pyridoxal 5'-phosphate salvage"/>
    <property type="evidence" value="ECO:0007669"/>
    <property type="project" value="InterPro"/>
</dbReference>
<dbReference type="eggNOG" id="COG2240">
    <property type="taxonomic scope" value="Bacteria"/>
</dbReference>
<accession>V6F1W1</accession>
<dbReference type="SUPFAM" id="SSF53613">
    <property type="entry name" value="Ribokinase-like"/>
    <property type="match status" value="1"/>
</dbReference>
<organism evidence="7 8">
    <name type="scientific">Magnetospirillum gryphiswaldense (strain DSM 6361 / JCM 21280 / NBRC 15271 / MSR-1)</name>
    <dbReference type="NCBI Taxonomy" id="431944"/>
    <lineage>
        <taxon>Bacteria</taxon>
        <taxon>Pseudomonadati</taxon>
        <taxon>Pseudomonadota</taxon>
        <taxon>Alphaproteobacteria</taxon>
        <taxon>Rhodospirillales</taxon>
        <taxon>Rhodospirillaceae</taxon>
        <taxon>Magnetospirillum</taxon>
    </lineage>
</organism>
<reference evidence="7 8" key="1">
    <citation type="journal article" date="2014" name="Genome Announc.">
        <title>Complete genome sequence of Magnetospirillum gryphiswaldense MSR-1.</title>
        <authorList>
            <person name="Wang X."/>
            <person name="Wang Q."/>
            <person name="Zhang W."/>
            <person name="Wang Y."/>
            <person name="Li L."/>
            <person name="Wen T."/>
            <person name="Zhang T."/>
            <person name="Zhang Y."/>
            <person name="Xu J."/>
            <person name="Hu J."/>
            <person name="Li S."/>
            <person name="Liu L."/>
            <person name="Liu J."/>
            <person name="Jiang W."/>
            <person name="Tian J."/>
            <person name="Li Y."/>
            <person name="Schuler D."/>
            <person name="Wang L."/>
            <person name="Li J."/>
        </authorList>
    </citation>
    <scope>NUCLEOTIDE SEQUENCE [LARGE SCALE GENOMIC DNA]</scope>
    <source>
        <strain evidence="8">DSM 6361 / JCM 21280 / NBRC 15271 / MSR-1</strain>
    </source>
</reference>
<evidence type="ECO:0000313" key="7">
    <source>
        <dbReference type="EMBL" id="CDK99439.1"/>
    </source>
</evidence>
<keyword evidence="8" id="KW-1185">Reference proteome</keyword>
<dbReference type="InterPro" id="IPR013749">
    <property type="entry name" value="PM/HMP-P_kinase-1"/>
</dbReference>
<dbReference type="STRING" id="1430440.MGMSRv2__2224"/>
<proteinExistence type="predicted"/>
<feature type="domain" description="Pyridoxamine kinase/Phosphomethylpyrimidine kinase" evidence="6">
    <location>
        <begin position="80"/>
        <end position="222"/>
    </location>
</feature>
<keyword evidence="2 7" id="KW-0808">Transferase</keyword>
<name>V6F1W1_MAGGM</name>
<dbReference type="GO" id="GO:0005829">
    <property type="term" value="C:cytosol"/>
    <property type="evidence" value="ECO:0007669"/>
    <property type="project" value="TreeGrafter"/>
</dbReference>
<evidence type="ECO:0000256" key="5">
    <source>
        <dbReference type="ARBA" id="ARBA00022840"/>
    </source>
</evidence>
<gene>
    <name evidence="7" type="primary">pdxY</name>
    <name evidence="7" type="ordered locus">MGMSRv2__2224</name>
</gene>
<evidence type="ECO:0000256" key="2">
    <source>
        <dbReference type="ARBA" id="ARBA00022679"/>
    </source>
</evidence>
<dbReference type="Gene3D" id="3.40.1190.20">
    <property type="match status" value="1"/>
</dbReference>
<dbReference type="PANTHER" id="PTHR10534:SF2">
    <property type="entry name" value="PYRIDOXAL KINASE"/>
    <property type="match status" value="1"/>
</dbReference>
<keyword evidence="3" id="KW-0547">Nucleotide-binding</keyword>
<evidence type="ECO:0000313" key="8">
    <source>
        <dbReference type="Proteomes" id="UP000018922"/>
    </source>
</evidence>
<dbReference type="InterPro" id="IPR029056">
    <property type="entry name" value="Ribokinase-like"/>
</dbReference>
<dbReference type="NCBIfam" id="TIGR00687">
    <property type="entry name" value="pyridox_kin"/>
    <property type="match status" value="1"/>
</dbReference>
<dbReference type="PANTHER" id="PTHR10534">
    <property type="entry name" value="PYRIDOXAL KINASE"/>
    <property type="match status" value="1"/>
</dbReference>
<dbReference type="KEGG" id="mgy:MGMSRv2__2224"/>
<dbReference type="Proteomes" id="UP000018922">
    <property type="component" value="Chromosome I"/>
</dbReference>
<dbReference type="EMBL" id="HG794546">
    <property type="protein sequence ID" value="CDK99439.1"/>
    <property type="molecule type" value="Genomic_DNA"/>
</dbReference>
<evidence type="ECO:0000256" key="1">
    <source>
        <dbReference type="ARBA" id="ARBA00012104"/>
    </source>
</evidence>
<keyword evidence="4 7" id="KW-0418">Kinase</keyword>
<dbReference type="GO" id="GO:0005524">
    <property type="term" value="F:ATP binding"/>
    <property type="evidence" value="ECO:0007669"/>
    <property type="project" value="UniProtKB-KW"/>
</dbReference>
<protein>
    <recommendedName>
        <fullName evidence="1">pyridoxal kinase</fullName>
        <ecNumber evidence="1">2.7.1.35</ecNumber>
    </recommendedName>
</protein>
<dbReference type="CDD" id="cd01173">
    <property type="entry name" value="pyridoxal_pyridoxamine_kinase"/>
    <property type="match status" value="1"/>
</dbReference>
<keyword evidence="5" id="KW-0067">ATP-binding</keyword>